<name>A0ABV7WP67_9GAMM</name>
<keyword evidence="5 8" id="KW-0255">Endonuclease</keyword>
<keyword evidence="3 8" id="KW-0540">Nuclease</keyword>
<dbReference type="HAMAP" id="MF_00009">
    <property type="entry name" value="Endoribonucl_YbeY"/>
    <property type="match status" value="1"/>
</dbReference>
<feature type="binding site" evidence="8">
    <location>
        <position position="119"/>
    </location>
    <ligand>
        <name>Zn(2+)</name>
        <dbReference type="ChEBI" id="CHEBI:29105"/>
        <note>catalytic</note>
    </ligand>
</feature>
<evidence type="ECO:0000256" key="1">
    <source>
        <dbReference type="ARBA" id="ARBA00010875"/>
    </source>
</evidence>
<protein>
    <recommendedName>
        <fullName evidence="8">Endoribonuclease YbeY</fullName>
        <ecNumber evidence="8">3.1.-.-</ecNumber>
    </recommendedName>
</protein>
<comment type="caution">
    <text evidence="9">The sequence shown here is derived from an EMBL/GenBank/DDBJ whole genome shotgun (WGS) entry which is preliminary data.</text>
</comment>
<feature type="binding site" evidence="8">
    <location>
        <position position="125"/>
    </location>
    <ligand>
        <name>Zn(2+)</name>
        <dbReference type="ChEBI" id="CHEBI:29105"/>
        <note>catalytic</note>
    </ligand>
</feature>
<dbReference type="InterPro" id="IPR023091">
    <property type="entry name" value="MetalPrtase_cat_dom_sf_prd"/>
</dbReference>
<dbReference type="RefSeq" id="WP_290281166.1">
    <property type="nucleotide sequence ID" value="NZ_JAUFQI010000001.1"/>
</dbReference>
<dbReference type="EMBL" id="JBHRYN010000006">
    <property type="protein sequence ID" value="MFC3700634.1"/>
    <property type="molecule type" value="Genomic_DNA"/>
</dbReference>
<evidence type="ECO:0000256" key="8">
    <source>
        <dbReference type="HAMAP-Rule" id="MF_00009"/>
    </source>
</evidence>
<organism evidence="9 10">
    <name type="scientific">Reinekea marina</name>
    <dbReference type="NCBI Taxonomy" id="1310421"/>
    <lineage>
        <taxon>Bacteria</taxon>
        <taxon>Pseudomonadati</taxon>
        <taxon>Pseudomonadota</taxon>
        <taxon>Gammaproteobacteria</taxon>
        <taxon>Oceanospirillales</taxon>
        <taxon>Saccharospirillaceae</taxon>
        <taxon>Reinekea</taxon>
    </lineage>
</organism>
<keyword evidence="10" id="KW-1185">Reference proteome</keyword>
<dbReference type="Pfam" id="PF02130">
    <property type="entry name" value="YbeY"/>
    <property type="match status" value="1"/>
</dbReference>
<evidence type="ECO:0000256" key="4">
    <source>
        <dbReference type="ARBA" id="ARBA00022723"/>
    </source>
</evidence>
<dbReference type="SUPFAM" id="SSF55486">
    <property type="entry name" value="Metalloproteases ('zincins'), catalytic domain"/>
    <property type="match status" value="1"/>
</dbReference>
<evidence type="ECO:0000256" key="3">
    <source>
        <dbReference type="ARBA" id="ARBA00022722"/>
    </source>
</evidence>
<evidence type="ECO:0000313" key="9">
    <source>
        <dbReference type="EMBL" id="MFC3700634.1"/>
    </source>
</evidence>
<comment type="cofactor">
    <cofactor evidence="8">
        <name>Zn(2+)</name>
        <dbReference type="ChEBI" id="CHEBI:29105"/>
    </cofactor>
    <text evidence="8">Binds 1 zinc ion.</text>
</comment>
<evidence type="ECO:0000256" key="7">
    <source>
        <dbReference type="ARBA" id="ARBA00022833"/>
    </source>
</evidence>
<keyword evidence="4 8" id="KW-0479">Metal-binding</keyword>
<keyword evidence="8" id="KW-0963">Cytoplasm</keyword>
<evidence type="ECO:0000313" key="10">
    <source>
        <dbReference type="Proteomes" id="UP001595710"/>
    </source>
</evidence>
<dbReference type="PANTHER" id="PTHR46986:SF1">
    <property type="entry name" value="ENDORIBONUCLEASE YBEY, CHLOROPLASTIC"/>
    <property type="match status" value="1"/>
</dbReference>
<dbReference type="InterPro" id="IPR002036">
    <property type="entry name" value="YbeY"/>
</dbReference>
<proteinExistence type="inferred from homology"/>
<reference evidence="10" key="1">
    <citation type="journal article" date="2019" name="Int. J. Syst. Evol. Microbiol.">
        <title>The Global Catalogue of Microorganisms (GCM) 10K type strain sequencing project: providing services to taxonomists for standard genome sequencing and annotation.</title>
        <authorList>
            <consortium name="The Broad Institute Genomics Platform"/>
            <consortium name="The Broad Institute Genome Sequencing Center for Infectious Disease"/>
            <person name="Wu L."/>
            <person name="Ma J."/>
        </authorList>
    </citation>
    <scope>NUCLEOTIDE SEQUENCE [LARGE SCALE GENOMIC DNA]</scope>
    <source>
        <strain evidence="10">CECT 8288</strain>
    </source>
</reference>
<keyword evidence="7 8" id="KW-0862">Zinc</keyword>
<evidence type="ECO:0000256" key="2">
    <source>
        <dbReference type="ARBA" id="ARBA00022517"/>
    </source>
</evidence>
<dbReference type="PANTHER" id="PTHR46986">
    <property type="entry name" value="ENDORIBONUCLEASE YBEY, CHLOROPLASTIC"/>
    <property type="match status" value="1"/>
</dbReference>
<keyword evidence="2 8" id="KW-0690">Ribosome biogenesis</keyword>
<evidence type="ECO:0000256" key="6">
    <source>
        <dbReference type="ARBA" id="ARBA00022801"/>
    </source>
</evidence>
<dbReference type="EC" id="3.1.-.-" evidence="8"/>
<comment type="function">
    <text evidence="8">Single strand-specific metallo-endoribonuclease involved in late-stage 70S ribosome quality control and in maturation of the 3' terminus of the 16S rRNA.</text>
</comment>
<accession>A0ABV7WP67</accession>
<sequence>MPIQLDFENVSDSQAPSEAQCHLWLSTALEGRKANATVAIRIVNNLESQQLNNDYRGKDKPTNVLSFPFDAPVGVPEEAFDYMLGDLVVCAPVVIAEAKQQGKAVNDHWCHMLVHGTLHLLGYDHIKDDEANTMEQLERDILAKLNISDPYLETNED</sequence>
<dbReference type="NCBIfam" id="TIGR00043">
    <property type="entry name" value="rRNA maturation RNase YbeY"/>
    <property type="match status" value="1"/>
</dbReference>
<comment type="subcellular location">
    <subcellularLocation>
        <location evidence="8">Cytoplasm</location>
    </subcellularLocation>
</comment>
<dbReference type="Gene3D" id="3.40.390.30">
    <property type="entry name" value="Metalloproteases ('zincins'), catalytic domain"/>
    <property type="match status" value="1"/>
</dbReference>
<feature type="binding site" evidence="8">
    <location>
        <position position="115"/>
    </location>
    <ligand>
        <name>Zn(2+)</name>
        <dbReference type="ChEBI" id="CHEBI:29105"/>
        <note>catalytic</note>
    </ligand>
</feature>
<comment type="similarity">
    <text evidence="1 8">Belongs to the endoribonuclease YbeY family.</text>
</comment>
<dbReference type="InterPro" id="IPR020549">
    <property type="entry name" value="YbeY_CS"/>
</dbReference>
<evidence type="ECO:0000256" key="5">
    <source>
        <dbReference type="ARBA" id="ARBA00022759"/>
    </source>
</evidence>
<keyword evidence="8" id="KW-0698">rRNA processing</keyword>
<gene>
    <name evidence="8 9" type="primary">ybeY</name>
    <name evidence="9" type="ORF">ACFOND_03200</name>
</gene>
<keyword evidence="6 8" id="KW-0378">Hydrolase</keyword>
<dbReference type="Proteomes" id="UP001595710">
    <property type="component" value="Unassembled WGS sequence"/>
</dbReference>
<dbReference type="PROSITE" id="PS01306">
    <property type="entry name" value="UPF0054"/>
    <property type="match status" value="1"/>
</dbReference>